<reference evidence="2" key="1">
    <citation type="journal article" date="2017" name="PLoS ONE">
        <title>Genetic diversity of the O antigens of Proteus species and the development of a suspension array for molecular serotyping.</title>
        <authorList>
            <person name="Yu X."/>
            <person name="Torzewska A."/>
            <person name="Zhang X."/>
            <person name="Yin Z."/>
            <person name="Drzewiecka D."/>
            <person name="Cao H."/>
            <person name="Liu B."/>
            <person name="Knirel Y.A."/>
            <person name="Rozalski A."/>
            <person name="Wang L."/>
        </authorList>
    </citation>
    <scope>NUCLEOTIDE SEQUENCE</scope>
    <source>
        <strain evidence="2">CCUG 10702</strain>
    </source>
</reference>
<dbReference type="InterPro" id="IPR001173">
    <property type="entry name" value="Glyco_trans_2-like"/>
</dbReference>
<dbReference type="CDD" id="cd00761">
    <property type="entry name" value="Glyco_tranf_GTA_type"/>
    <property type="match status" value="1"/>
</dbReference>
<proteinExistence type="predicted"/>
<evidence type="ECO:0000313" key="2">
    <source>
        <dbReference type="EMBL" id="AXZ00102.1"/>
    </source>
</evidence>
<dbReference type="SUPFAM" id="SSF53448">
    <property type="entry name" value="Nucleotide-diphospho-sugar transferases"/>
    <property type="match status" value="1"/>
</dbReference>
<dbReference type="Gene3D" id="3.90.550.10">
    <property type="entry name" value="Spore Coat Polysaccharide Biosynthesis Protein SpsA, Chain A"/>
    <property type="match status" value="1"/>
</dbReference>
<dbReference type="PANTHER" id="PTHR43685">
    <property type="entry name" value="GLYCOSYLTRANSFERASE"/>
    <property type="match status" value="1"/>
</dbReference>
<accession>A0A385JP51</accession>
<dbReference type="EMBL" id="KY710737">
    <property type="protein sequence ID" value="AXZ00102.1"/>
    <property type="molecule type" value="Genomic_DNA"/>
</dbReference>
<dbReference type="Pfam" id="PF00535">
    <property type="entry name" value="Glycos_transf_2"/>
    <property type="match status" value="1"/>
</dbReference>
<dbReference type="InterPro" id="IPR029044">
    <property type="entry name" value="Nucleotide-diphossugar_trans"/>
</dbReference>
<evidence type="ECO:0000259" key="1">
    <source>
        <dbReference type="Pfam" id="PF00535"/>
    </source>
</evidence>
<name>A0A385JP51_PROMI</name>
<sequence>MNKKFSLILATYNPDPKLLLRLLESLSRQTIKNFELIIVEQTIPPVAKNIIENFHHDFDILFFTSKKGLSRSRNLGSTYANGQFLLFPDDDCWYDDDFFHTITKYIDTEKNKILTFRAANDEDINIAKFDTTSGFCNKFNIWKRVSSISLCIEKTTFDSLLGFNENLGLGSGTLTSACEDIELPLRAICNKIDVKYTPTIVARHDIPIKRDPKLVIHRAKNHMFSVGYLYKKYDYPIRFVIFSISKNIVALALYSIRLNTTMVKYHYYTAIGKFKGYLANTKLNKN</sequence>
<feature type="domain" description="Glycosyltransferase 2-like" evidence="1">
    <location>
        <begin position="6"/>
        <end position="122"/>
    </location>
</feature>
<protein>
    <submittedName>
        <fullName evidence="2">Gt2</fullName>
    </submittedName>
</protein>
<dbReference type="InterPro" id="IPR050834">
    <property type="entry name" value="Glycosyltransf_2"/>
</dbReference>
<organism evidence="2">
    <name type="scientific">Proteus mirabilis</name>
    <dbReference type="NCBI Taxonomy" id="584"/>
    <lineage>
        <taxon>Bacteria</taxon>
        <taxon>Pseudomonadati</taxon>
        <taxon>Pseudomonadota</taxon>
        <taxon>Gammaproteobacteria</taxon>
        <taxon>Enterobacterales</taxon>
        <taxon>Morganellaceae</taxon>
        <taxon>Proteus</taxon>
    </lineage>
</organism>
<dbReference type="PANTHER" id="PTHR43685:SF2">
    <property type="entry name" value="GLYCOSYLTRANSFERASE 2-LIKE DOMAIN-CONTAINING PROTEIN"/>
    <property type="match status" value="1"/>
</dbReference>
<dbReference type="AlphaFoldDB" id="A0A385JP51"/>